<feature type="domain" description="RMI1 N-terminal" evidence="4">
    <location>
        <begin position="18"/>
        <end position="60"/>
    </location>
</feature>
<dbReference type="GO" id="GO:0016604">
    <property type="term" value="C:nuclear body"/>
    <property type="evidence" value="ECO:0007669"/>
    <property type="project" value="TreeGrafter"/>
</dbReference>
<feature type="domain" description="RecQ mediated genome instability protein 1 OB-fold" evidence="3">
    <location>
        <begin position="72"/>
        <end position="222"/>
    </location>
</feature>
<proteinExistence type="inferred from homology"/>
<evidence type="ECO:0000259" key="3">
    <source>
        <dbReference type="Pfam" id="PF08585"/>
    </source>
</evidence>
<dbReference type="GeneID" id="89924145"/>
<protein>
    <recommendedName>
        <fullName evidence="2">RecQ-mediated genome instability protein 1</fullName>
    </recommendedName>
</protein>
<accession>A0AAV9PHA7</accession>
<dbReference type="Gene3D" id="2.40.50.770">
    <property type="entry name" value="RecQ-mediated genome instability protein Rmi1, C-terminal domain"/>
    <property type="match status" value="1"/>
</dbReference>
<keyword evidence="6" id="KW-1185">Reference proteome</keyword>
<evidence type="ECO:0000256" key="2">
    <source>
        <dbReference type="ARBA" id="ARBA00018987"/>
    </source>
</evidence>
<dbReference type="PANTHER" id="PTHR14790">
    <property type="entry name" value="RECQ-MEDIATED GENOME INSTABILITY PROTEIN 1 RMI1"/>
    <property type="match status" value="1"/>
</dbReference>
<sequence length="241" mass="26108">MATAPAEAEVKATVVRYLASKNVPPTQAWLRDFMPSIRLNTPMVALQKTALFRILSTDLTVAVQPPSPNALFPANVASPEVKDRKLNGQITVQVLDIEDIGHSCWSQVENLEAIERGEMTKGREVIRVVDDELNTDQNRTPANNPSISSGPHKLLIQDAKGTKAFAFESEFVTGIGVSQLSIGGKLVLNDALVARGVIMLDRRAVEVLGGKVEAWDKKWRADRKESLKRKAGVTDGAGGGT</sequence>
<dbReference type="Pfam" id="PF08585">
    <property type="entry name" value="RMI1_N_C"/>
    <property type="match status" value="1"/>
</dbReference>
<dbReference type="EMBL" id="JAVRRT010000004">
    <property type="protein sequence ID" value="KAK5172678.1"/>
    <property type="molecule type" value="Genomic_DNA"/>
</dbReference>
<organism evidence="5 6">
    <name type="scientific">Saxophila tyrrhenica</name>
    <dbReference type="NCBI Taxonomy" id="1690608"/>
    <lineage>
        <taxon>Eukaryota</taxon>
        <taxon>Fungi</taxon>
        <taxon>Dikarya</taxon>
        <taxon>Ascomycota</taxon>
        <taxon>Pezizomycotina</taxon>
        <taxon>Dothideomycetes</taxon>
        <taxon>Dothideomycetidae</taxon>
        <taxon>Mycosphaerellales</taxon>
        <taxon>Extremaceae</taxon>
        <taxon>Saxophila</taxon>
    </lineage>
</organism>
<comment type="similarity">
    <text evidence="1">Belongs to the RMI1 family.</text>
</comment>
<dbReference type="SMART" id="SM01161">
    <property type="entry name" value="DUF1767"/>
    <property type="match status" value="1"/>
</dbReference>
<evidence type="ECO:0000256" key="1">
    <source>
        <dbReference type="ARBA" id="ARBA00006395"/>
    </source>
</evidence>
<evidence type="ECO:0000259" key="4">
    <source>
        <dbReference type="Pfam" id="PF21000"/>
    </source>
</evidence>
<evidence type="ECO:0000313" key="6">
    <source>
        <dbReference type="Proteomes" id="UP001337655"/>
    </source>
</evidence>
<reference evidence="5 6" key="1">
    <citation type="submission" date="2023-08" db="EMBL/GenBank/DDBJ databases">
        <title>Black Yeasts Isolated from many extreme environments.</title>
        <authorList>
            <person name="Coleine C."/>
            <person name="Stajich J.E."/>
            <person name="Selbmann L."/>
        </authorList>
    </citation>
    <scope>NUCLEOTIDE SEQUENCE [LARGE SCALE GENOMIC DNA]</scope>
    <source>
        <strain evidence="5 6">CCFEE 5935</strain>
    </source>
</reference>
<dbReference type="GO" id="GO:0000724">
    <property type="term" value="P:double-strand break repair via homologous recombination"/>
    <property type="evidence" value="ECO:0007669"/>
    <property type="project" value="TreeGrafter"/>
</dbReference>
<dbReference type="Proteomes" id="UP001337655">
    <property type="component" value="Unassembled WGS sequence"/>
</dbReference>
<dbReference type="InterPro" id="IPR013894">
    <property type="entry name" value="RMI1_OB"/>
</dbReference>
<evidence type="ECO:0000313" key="5">
    <source>
        <dbReference type="EMBL" id="KAK5172678.1"/>
    </source>
</evidence>
<dbReference type="GO" id="GO:0031422">
    <property type="term" value="C:RecQ family helicase-topoisomerase III complex"/>
    <property type="evidence" value="ECO:0007669"/>
    <property type="project" value="TreeGrafter"/>
</dbReference>
<dbReference type="GO" id="GO:0000712">
    <property type="term" value="P:resolution of meiotic recombination intermediates"/>
    <property type="evidence" value="ECO:0007669"/>
    <property type="project" value="TreeGrafter"/>
</dbReference>
<gene>
    <name evidence="5" type="ORF">LTR77_002798</name>
</gene>
<dbReference type="RefSeq" id="XP_064661396.1">
    <property type="nucleotide sequence ID" value="XM_064800057.1"/>
</dbReference>
<dbReference type="InterPro" id="IPR042470">
    <property type="entry name" value="RMI1_N_C_sf"/>
</dbReference>
<comment type="caution">
    <text evidence="5">The sequence shown here is derived from an EMBL/GenBank/DDBJ whole genome shotgun (WGS) entry which is preliminary data.</text>
</comment>
<dbReference type="InterPro" id="IPR049363">
    <property type="entry name" value="RMI1_N"/>
</dbReference>
<dbReference type="Pfam" id="PF21000">
    <property type="entry name" value="RMI1_N_N"/>
    <property type="match status" value="1"/>
</dbReference>
<dbReference type="AlphaFoldDB" id="A0AAV9PHA7"/>
<name>A0AAV9PHA7_9PEZI</name>
<dbReference type="PANTHER" id="PTHR14790:SF15">
    <property type="entry name" value="RECQ-MEDIATED GENOME INSTABILITY PROTEIN 1"/>
    <property type="match status" value="1"/>
</dbReference>